<evidence type="ECO:0000313" key="7">
    <source>
        <dbReference type="Proteomes" id="UP000268093"/>
    </source>
</evidence>
<feature type="region of interest" description="Disordered" evidence="4">
    <location>
        <begin position="1"/>
        <end position="28"/>
    </location>
</feature>
<dbReference type="Pfam" id="PF13649">
    <property type="entry name" value="Methyltransf_25"/>
    <property type="match status" value="1"/>
</dbReference>
<feature type="domain" description="Methyltransferase" evidence="5">
    <location>
        <begin position="93"/>
        <end position="183"/>
    </location>
</feature>
<protein>
    <recommendedName>
        <fullName evidence="5">Methyltransferase domain-containing protein</fullName>
    </recommendedName>
</protein>
<dbReference type="InterPro" id="IPR023576">
    <property type="entry name" value="UbiE/COQ5_MeTrFase_CS"/>
</dbReference>
<sequence length="321" mass="35697">MTIASLDTTPASDATVNHVNHAPRHPHARPVGSDSYIWIDGRGFPKTGNPKYLLPNDDIECQRLTTQHYIVGRVIKSPYRAPITEALEKGIKVLNVGCGPGAWSKELAVRFPFSTFVATDIADVFNATGSPPNVTFIVADTFKLPFEDESFDYVFQRFHCLCFTEAAWPTIIRELMRVTKPGGTLELVEISCTIHDAGPVTTTYFEKLRMTMLMRGVNSNYAPLLGGTMTSEGLENVKHEQVKWNIGWGHPELGRLTTENTAATFGGLKPQMLLVLGLDEEEYDQTVREAIKELSGAYPSYWTIECFHGTKPDPDCDAPER</sequence>
<accession>A0A433D190</accession>
<reference evidence="6 7" key="1">
    <citation type="journal article" date="2018" name="New Phytol.">
        <title>Phylogenomics of Endogonaceae and evolution of mycorrhizas within Mucoromycota.</title>
        <authorList>
            <person name="Chang Y."/>
            <person name="Desiro A."/>
            <person name="Na H."/>
            <person name="Sandor L."/>
            <person name="Lipzen A."/>
            <person name="Clum A."/>
            <person name="Barry K."/>
            <person name="Grigoriev I.V."/>
            <person name="Martin F.M."/>
            <person name="Stajich J.E."/>
            <person name="Smith M.E."/>
            <person name="Bonito G."/>
            <person name="Spatafora J.W."/>
        </authorList>
    </citation>
    <scope>NUCLEOTIDE SEQUENCE [LARGE SCALE GENOMIC DNA]</scope>
    <source>
        <strain evidence="6 7">GMNB39</strain>
    </source>
</reference>
<dbReference type="GO" id="GO:0032259">
    <property type="term" value="P:methylation"/>
    <property type="evidence" value="ECO:0007669"/>
    <property type="project" value="UniProtKB-KW"/>
</dbReference>
<gene>
    <name evidence="6" type="ORF">BC936DRAFT_149236</name>
</gene>
<dbReference type="GO" id="GO:0008168">
    <property type="term" value="F:methyltransferase activity"/>
    <property type="evidence" value="ECO:0007669"/>
    <property type="project" value="UniProtKB-KW"/>
</dbReference>
<dbReference type="OrthoDB" id="2013972at2759"/>
<keyword evidence="2" id="KW-0808">Transferase</keyword>
<evidence type="ECO:0000259" key="5">
    <source>
        <dbReference type="Pfam" id="PF13649"/>
    </source>
</evidence>
<organism evidence="6 7">
    <name type="scientific">Jimgerdemannia flammicorona</name>
    <dbReference type="NCBI Taxonomy" id="994334"/>
    <lineage>
        <taxon>Eukaryota</taxon>
        <taxon>Fungi</taxon>
        <taxon>Fungi incertae sedis</taxon>
        <taxon>Mucoromycota</taxon>
        <taxon>Mucoromycotina</taxon>
        <taxon>Endogonomycetes</taxon>
        <taxon>Endogonales</taxon>
        <taxon>Endogonaceae</taxon>
        <taxon>Jimgerdemannia</taxon>
    </lineage>
</organism>
<dbReference type="PANTHER" id="PTHR43591">
    <property type="entry name" value="METHYLTRANSFERASE"/>
    <property type="match status" value="1"/>
</dbReference>
<dbReference type="InterPro" id="IPR041698">
    <property type="entry name" value="Methyltransf_25"/>
</dbReference>
<evidence type="ECO:0000313" key="6">
    <source>
        <dbReference type="EMBL" id="RUP44598.1"/>
    </source>
</evidence>
<name>A0A433D190_9FUNG</name>
<feature type="compositionally biased region" description="Polar residues" evidence="4">
    <location>
        <begin position="1"/>
        <end position="18"/>
    </location>
</feature>
<keyword evidence="3" id="KW-0949">S-adenosyl-L-methionine</keyword>
<dbReference type="CDD" id="cd02440">
    <property type="entry name" value="AdoMet_MTases"/>
    <property type="match status" value="1"/>
</dbReference>
<evidence type="ECO:0000256" key="2">
    <source>
        <dbReference type="ARBA" id="ARBA00022679"/>
    </source>
</evidence>
<evidence type="ECO:0000256" key="1">
    <source>
        <dbReference type="ARBA" id="ARBA00022603"/>
    </source>
</evidence>
<dbReference type="Gene3D" id="3.40.50.150">
    <property type="entry name" value="Vaccinia Virus protein VP39"/>
    <property type="match status" value="1"/>
</dbReference>
<comment type="caution">
    <text evidence="6">The sequence shown here is derived from an EMBL/GenBank/DDBJ whole genome shotgun (WGS) entry which is preliminary data.</text>
</comment>
<dbReference type="InterPro" id="IPR029063">
    <property type="entry name" value="SAM-dependent_MTases_sf"/>
</dbReference>
<keyword evidence="1" id="KW-0489">Methyltransferase</keyword>
<dbReference type="PANTHER" id="PTHR43591:SF24">
    <property type="entry name" value="2-METHOXY-6-POLYPRENYL-1,4-BENZOQUINOL METHYLASE, MITOCHONDRIAL"/>
    <property type="match status" value="1"/>
</dbReference>
<evidence type="ECO:0000256" key="3">
    <source>
        <dbReference type="ARBA" id="ARBA00022691"/>
    </source>
</evidence>
<evidence type="ECO:0000256" key="4">
    <source>
        <dbReference type="SAM" id="MobiDB-lite"/>
    </source>
</evidence>
<dbReference type="SUPFAM" id="SSF53335">
    <property type="entry name" value="S-adenosyl-L-methionine-dependent methyltransferases"/>
    <property type="match status" value="1"/>
</dbReference>
<dbReference type="Proteomes" id="UP000268093">
    <property type="component" value="Unassembled WGS sequence"/>
</dbReference>
<dbReference type="AlphaFoldDB" id="A0A433D190"/>
<dbReference type="PROSITE" id="PS01184">
    <property type="entry name" value="UBIE_2"/>
    <property type="match status" value="1"/>
</dbReference>
<dbReference type="EMBL" id="RBNI01008638">
    <property type="protein sequence ID" value="RUP44598.1"/>
    <property type="molecule type" value="Genomic_DNA"/>
</dbReference>
<proteinExistence type="predicted"/>
<keyword evidence="7" id="KW-1185">Reference proteome</keyword>